<dbReference type="PROSITE" id="PS01182">
    <property type="entry name" value="GLYCOSYL_HYDROL_F35"/>
    <property type="match status" value="1"/>
</dbReference>
<dbReference type="PROSITE" id="PS50228">
    <property type="entry name" value="SUEL_LECTIN"/>
    <property type="match status" value="1"/>
</dbReference>
<keyword evidence="6" id="KW-0964">Secreted</keyword>
<evidence type="ECO:0000256" key="9">
    <source>
        <dbReference type="ARBA" id="ARBA00023180"/>
    </source>
</evidence>
<dbReference type="GO" id="GO:0004565">
    <property type="term" value="F:beta-galactosidase activity"/>
    <property type="evidence" value="ECO:0007669"/>
    <property type="project" value="UniProtKB-EC"/>
</dbReference>
<protein>
    <recommendedName>
        <fullName evidence="4 11">Beta-galactosidase</fullName>
        <ecNumber evidence="4 11">3.2.1.23</ecNumber>
    </recommendedName>
</protein>
<keyword evidence="5" id="KW-0052">Apoplast</keyword>
<dbReference type="Pfam" id="PF01301">
    <property type="entry name" value="Glyco_hydro_35"/>
    <property type="match status" value="1"/>
</dbReference>
<proteinExistence type="inferred from homology"/>
<evidence type="ECO:0000256" key="2">
    <source>
        <dbReference type="ARBA" id="ARBA00004271"/>
    </source>
</evidence>
<dbReference type="InterPro" id="IPR017853">
    <property type="entry name" value="GH"/>
</dbReference>
<evidence type="ECO:0000259" key="14">
    <source>
        <dbReference type="PROSITE" id="PS50228"/>
    </source>
</evidence>
<dbReference type="Pfam" id="PF21467">
    <property type="entry name" value="BetaGal_gal-bd"/>
    <property type="match status" value="1"/>
</dbReference>
<keyword evidence="8 11" id="KW-0378">Hydrolase</keyword>
<dbReference type="AlphaFoldDB" id="A0A5D2MC67"/>
<dbReference type="Pfam" id="PF02140">
    <property type="entry name" value="SUEL_Lectin"/>
    <property type="match status" value="1"/>
</dbReference>
<keyword evidence="9" id="KW-0325">Glycoprotein</keyword>
<name>A0A5D2MC67_GOSTO</name>
<dbReference type="CDD" id="cd22842">
    <property type="entry name" value="Gal_Rha_Lectin_BGal"/>
    <property type="match status" value="1"/>
</dbReference>
<dbReference type="GO" id="GO:0030246">
    <property type="term" value="F:carbohydrate binding"/>
    <property type="evidence" value="ECO:0007669"/>
    <property type="project" value="InterPro"/>
</dbReference>
<dbReference type="PRINTS" id="PR00742">
    <property type="entry name" value="GLHYDRLASE35"/>
</dbReference>
<dbReference type="InterPro" id="IPR000922">
    <property type="entry name" value="Lectin_gal-bd_dom"/>
</dbReference>
<evidence type="ECO:0000256" key="10">
    <source>
        <dbReference type="ARBA" id="ARBA00023295"/>
    </source>
</evidence>
<keyword evidence="7 13" id="KW-0732">Signal</keyword>
<reference evidence="15 16" key="1">
    <citation type="submission" date="2019-07" db="EMBL/GenBank/DDBJ databases">
        <title>WGS assembly of Gossypium tomentosum.</title>
        <authorList>
            <person name="Chen Z.J."/>
            <person name="Sreedasyam A."/>
            <person name="Ando A."/>
            <person name="Song Q."/>
            <person name="De L."/>
            <person name="Hulse-Kemp A."/>
            <person name="Ding M."/>
            <person name="Ye W."/>
            <person name="Kirkbride R."/>
            <person name="Jenkins J."/>
            <person name="Plott C."/>
            <person name="Lovell J."/>
            <person name="Lin Y.-M."/>
            <person name="Vaughn R."/>
            <person name="Liu B."/>
            <person name="Li W."/>
            <person name="Simpson S."/>
            <person name="Scheffler B."/>
            <person name="Saski C."/>
            <person name="Grover C."/>
            <person name="Hu G."/>
            <person name="Conover J."/>
            <person name="Carlson J."/>
            <person name="Shu S."/>
            <person name="Boston L."/>
            <person name="Williams M."/>
            <person name="Peterson D."/>
            <person name="Mcgee K."/>
            <person name="Jones D."/>
            <person name="Wendel J."/>
            <person name="Stelly D."/>
            <person name="Grimwood J."/>
            <person name="Schmutz J."/>
        </authorList>
    </citation>
    <scope>NUCLEOTIDE SEQUENCE [LARGE SCALE GENOMIC DNA]</scope>
    <source>
        <strain evidence="15">7179.01</strain>
    </source>
</reference>
<dbReference type="GO" id="GO:0048046">
    <property type="term" value="C:apoplast"/>
    <property type="evidence" value="ECO:0007669"/>
    <property type="project" value="UniProtKB-SubCell"/>
</dbReference>
<evidence type="ECO:0000313" key="15">
    <source>
        <dbReference type="EMBL" id="TYH88719.1"/>
    </source>
</evidence>
<dbReference type="InterPro" id="IPR048913">
    <property type="entry name" value="BetaGal_gal-bd"/>
</dbReference>
<dbReference type="InterPro" id="IPR001944">
    <property type="entry name" value="Glycoside_Hdrlase_35"/>
</dbReference>
<evidence type="ECO:0000256" key="8">
    <source>
        <dbReference type="ARBA" id="ARBA00022801"/>
    </source>
</evidence>
<dbReference type="SUPFAM" id="SSF49785">
    <property type="entry name" value="Galactose-binding domain-like"/>
    <property type="match status" value="2"/>
</dbReference>
<dbReference type="EC" id="3.2.1.23" evidence="4 11"/>
<accession>A0A5D2MC67</accession>
<keyword evidence="10 11" id="KW-0326">Glycosidase</keyword>
<evidence type="ECO:0000256" key="12">
    <source>
        <dbReference type="RuleBase" id="RU003679"/>
    </source>
</evidence>
<organism evidence="15 16">
    <name type="scientific">Gossypium tomentosum</name>
    <name type="common">Hawaiian cotton</name>
    <name type="synonym">Gossypium sandvicense</name>
    <dbReference type="NCBI Taxonomy" id="34277"/>
    <lineage>
        <taxon>Eukaryota</taxon>
        <taxon>Viridiplantae</taxon>
        <taxon>Streptophyta</taxon>
        <taxon>Embryophyta</taxon>
        <taxon>Tracheophyta</taxon>
        <taxon>Spermatophyta</taxon>
        <taxon>Magnoliopsida</taxon>
        <taxon>eudicotyledons</taxon>
        <taxon>Gunneridae</taxon>
        <taxon>Pentapetalae</taxon>
        <taxon>rosids</taxon>
        <taxon>malvids</taxon>
        <taxon>Malvales</taxon>
        <taxon>Malvaceae</taxon>
        <taxon>Malvoideae</taxon>
        <taxon>Gossypium</taxon>
    </lineage>
</organism>
<evidence type="ECO:0000256" key="1">
    <source>
        <dbReference type="ARBA" id="ARBA00001412"/>
    </source>
</evidence>
<keyword evidence="16" id="KW-1185">Reference proteome</keyword>
<dbReference type="InterPro" id="IPR043159">
    <property type="entry name" value="Lectin_gal-bd_sf"/>
</dbReference>
<dbReference type="InterPro" id="IPR008979">
    <property type="entry name" value="Galactose-bd-like_sf"/>
</dbReference>
<dbReference type="Gene3D" id="3.20.20.80">
    <property type="entry name" value="Glycosidases"/>
    <property type="match status" value="1"/>
</dbReference>
<comment type="catalytic activity">
    <reaction evidence="1 11">
        <text>Hydrolysis of terminal non-reducing beta-D-galactose residues in beta-D-galactosides.</text>
        <dbReference type="EC" id="3.2.1.23"/>
    </reaction>
</comment>
<sequence>MVEPRRLLVIFFLSTLLIAYSNANVEEIQKGTEEGDEEGKVGGQKAHGVTYDARSLIINGKRELLFSGAIHYPRSTPDMWPDLIKKAKQGGINTIETYVFWNGHEPVEGQYNFEGEFDLVKFIKLIHEHKLYAVVRVGPFIQAEWNHGGLPYWLREVPGIIFRSDNEPFKKHMKRFVTMIVDKLKQEKLFAPQGGPIILAQIENEYNTIQRAFREKGDSYVQWAGKLALSLNANVPWIMCKQRDAPDPVINTCNGRHCGDTFYGPNKRNKPALWTENWTAQYRVFGDPPSQRSAEDLAYSVARFFSKNGSMVNYYMLNDTLFRQTSLFFLCLHYYGGTNFGRTSASFTTTRYYDEAPLDEFGLQREPKWGHLKDVHRALSLCKRALFWGVPTTLKLGPDQQAIVWQQPGTSACAAFLANNNTRLAQHVNFMGQDIRLPARSISVLPDCKTVVFNTQLVTTQHNSRNFVRSEIANKNFNWEMYREVPPVGLGFKFDVPRELFHLTKDTTDYAWYTTSLKLGRRDLPMKKNVSPVLRVASLGHGIHAYVNGEYAGSAHGSKIEKSFVFQRAVSLKEGENHIALLGYLVGLPDSGAYMEKRFAGPRSITILGLNTGTLDISQNGWGHQVGIDGEKKKLFTEEGSKSVQWTKPDQGGPLTWYKGYFDAPEGDNPVAIVMTGMGKGMVWINGRSIGRYWNNYLSPLKKPTQSEYHIPRAYLKPKNLIVLLEEEEGNPKDVHIVTVNRDTICSAVSEIHPPSPRLFETKNGTLQPKVNDLKPRAELICPGKKQIVAVEFASYGDPFGACGSYFIGNCTAPESKQVVEKYCLGKPSCQIPLDSIHFSDQNGACTHLRKTLAVQVKCA</sequence>
<feature type="signal peptide" evidence="13">
    <location>
        <begin position="1"/>
        <end position="23"/>
    </location>
</feature>
<comment type="subcellular location">
    <subcellularLocation>
        <location evidence="2">Secreted</location>
        <location evidence="2">Extracellular space</location>
        <location evidence="2">Apoplast</location>
    </subcellularLocation>
</comment>
<evidence type="ECO:0000256" key="5">
    <source>
        <dbReference type="ARBA" id="ARBA00022523"/>
    </source>
</evidence>
<feature type="domain" description="SUEL-type lectin" evidence="14">
    <location>
        <begin position="772"/>
        <end position="860"/>
    </location>
</feature>
<gene>
    <name evidence="15" type="ORF">ES332_D01G207800v1</name>
</gene>
<dbReference type="SUPFAM" id="SSF51445">
    <property type="entry name" value="(Trans)glycosidases"/>
    <property type="match status" value="1"/>
</dbReference>
<dbReference type="EMBL" id="CM017623">
    <property type="protein sequence ID" value="TYH88719.1"/>
    <property type="molecule type" value="Genomic_DNA"/>
</dbReference>
<dbReference type="PANTHER" id="PTHR23421">
    <property type="entry name" value="BETA-GALACTOSIDASE RELATED"/>
    <property type="match status" value="1"/>
</dbReference>
<dbReference type="FunFam" id="2.60.120.260:FF:000050">
    <property type="entry name" value="Beta-galactosidase"/>
    <property type="match status" value="1"/>
</dbReference>
<dbReference type="Gene3D" id="2.60.120.260">
    <property type="entry name" value="Galactose-binding domain-like"/>
    <property type="match status" value="2"/>
</dbReference>
<evidence type="ECO:0000256" key="4">
    <source>
        <dbReference type="ARBA" id="ARBA00012756"/>
    </source>
</evidence>
<dbReference type="GO" id="GO:0005975">
    <property type="term" value="P:carbohydrate metabolic process"/>
    <property type="evidence" value="ECO:0007669"/>
    <property type="project" value="InterPro"/>
</dbReference>
<dbReference type="Gene3D" id="2.60.120.740">
    <property type="match status" value="1"/>
</dbReference>
<evidence type="ECO:0000313" key="16">
    <source>
        <dbReference type="Proteomes" id="UP000322667"/>
    </source>
</evidence>
<evidence type="ECO:0000256" key="11">
    <source>
        <dbReference type="RuleBase" id="RU000675"/>
    </source>
</evidence>
<evidence type="ECO:0000256" key="13">
    <source>
        <dbReference type="SAM" id="SignalP"/>
    </source>
</evidence>
<dbReference type="InterPro" id="IPR031330">
    <property type="entry name" value="Gly_Hdrlase_35_cat"/>
</dbReference>
<dbReference type="FunFam" id="3.20.20.80:FF:000006">
    <property type="entry name" value="Beta-galactosidase"/>
    <property type="match status" value="1"/>
</dbReference>
<dbReference type="InterPro" id="IPR041392">
    <property type="entry name" value="GHD"/>
</dbReference>
<dbReference type="Pfam" id="PF17834">
    <property type="entry name" value="GHD"/>
    <property type="match status" value="1"/>
</dbReference>
<evidence type="ECO:0000256" key="7">
    <source>
        <dbReference type="ARBA" id="ARBA00022729"/>
    </source>
</evidence>
<dbReference type="InterPro" id="IPR019801">
    <property type="entry name" value="Glyco_hydro_35_CS"/>
</dbReference>
<evidence type="ECO:0000256" key="3">
    <source>
        <dbReference type="ARBA" id="ARBA00009809"/>
    </source>
</evidence>
<feature type="chain" id="PRO_5022872747" description="Beta-galactosidase" evidence="13">
    <location>
        <begin position="24"/>
        <end position="860"/>
    </location>
</feature>
<comment type="similarity">
    <text evidence="3 12">Belongs to the glycosyl hydrolase 35 family.</text>
</comment>
<evidence type="ECO:0000256" key="6">
    <source>
        <dbReference type="ARBA" id="ARBA00022525"/>
    </source>
</evidence>
<dbReference type="Proteomes" id="UP000322667">
    <property type="component" value="Chromosome D01"/>
</dbReference>